<dbReference type="AlphaFoldDB" id="A0A6H5IQ82"/>
<accession>A0A6H5IQ82</accession>
<feature type="compositionally biased region" description="Basic residues" evidence="2">
    <location>
        <begin position="267"/>
        <end position="286"/>
    </location>
</feature>
<keyword evidence="4" id="KW-1185">Reference proteome</keyword>
<proteinExistence type="predicted"/>
<name>A0A6H5IQ82_9HYME</name>
<evidence type="ECO:0000256" key="1">
    <source>
        <dbReference type="SAM" id="Coils"/>
    </source>
</evidence>
<reference evidence="3 4" key="1">
    <citation type="submission" date="2020-02" db="EMBL/GenBank/DDBJ databases">
        <authorList>
            <person name="Ferguson B K."/>
        </authorList>
    </citation>
    <scope>NUCLEOTIDE SEQUENCE [LARGE SCALE GENOMIC DNA]</scope>
</reference>
<dbReference type="Proteomes" id="UP000479190">
    <property type="component" value="Unassembled WGS sequence"/>
</dbReference>
<feature type="region of interest" description="Disordered" evidence="2">
    <location>
        <begin position="1"/>
        <end position="25"/>
    </location>
</feature>
<evidence type="ECO:0000313" key="3">
    <source>
        <dbReference type="EMBL" id="CAB0036821.1"/>
    </source>
</evidence>
<feature type="region of interest" description="Disordered" evidence="2">
    <location>
        <begin position="262"/>
        <end position="301"/>
    </location>
</feature>
<feature type="coiled-coil region" evidence="1">
    <location>
        <begin position="198"/>
        <end position="249"/>
    </location>
</feature>
<feature type="region of interest" description="Disordered" evidence="2">
    <location>
        <begin position="47"/>
        <end position="70"/>
    </location>
</feature>
<dbReference type="EMBL" id="CADCXV010000829">
    <property type="protein sequence ID" value="CAB0036821.1"/>
    <property type="molecule type" value="Genomic_DNA"/>
</dbReference>
<evidence type="ECO:0000256" key="2">
    <source>
        <dbReference type="SAM" id="MobiDB-lite"/>
    </source>
</evidence>
<sequence length="301" mass="33774">MDIARSESEVPALEDEAEVVPLATDDAAETVPVNEGGLADEECALPVASGDAEETARVSEIERTDEPPTLPVAVGDAKEAARIDEIKLQDEVRALPSAASDAAGKARTSELEQQDKECAREIAAEINQAQESPAVTMRGEWQRLQARPDEVRKAHRIYAEQEREAFLAVDAFVDKYGDDAIPIASDDLQRVVTRRAMIAAANRALRQRREELRVLREEELVRQQLADFQRQTEQQARALQQRVKLAALERRRVRRAGLWRSSAARTAKTKKLLGLRNARRTPRPRMPKSGVRTSRQRRMKM</sequence>
<feature type="compositionally biased region" description="Basic and acidic residues" evidence="2">
    <location>
        <begin position="54"/>
        <end position="66"/>
    </location>
</feature>
<protein>
    <submittedName>
        <fullName evidence="3">Uncharacterized protein</fullName>
    </submittedName>
</protein>
<organism evidence="3 4">
    <name type="scientific">Trichogramma brassicae</name>
    <dbReference type="NCBI Taxonomy" id="86971"/>
    <lineage>
        <taxon>Eukaryota</taxon>
        <taxon>Metazoa</taxon>
        <taxon>Ecdysozoa</taxon>
        <taxon>Arthropoda</taxon>
        <taxon>Hexapoda</taxon>
        <taxon>Insecta</taxon>
        <taxon>Pterygota</taxon>
        <taxon>Neoptera</taxon>
        <taxon>Endopterygota</taxon>
        <taxon>Hymenoptera</taxon>
        <taxon>Apocrita</taxon>
        <taxon>Proctotrupomorpha</taxon>
        <taxon>Chalcidoidea</taxon>
        <taxon>Trichogrammatidae</taxon>
        <taxon>Trichogramma</taxon>
    </lineage>
</organism>
<evidence type="ECO:0000313" key="4">
    <source>
        <dbReference type="Proteomes" id="UP000479190"/>
    </source>
</evidence>
<gene>
    <name evidence="3" type="ORF">TBRA_LOCUS8669</name>
</gene>
<keyword evidence="1" id="KW-0175">Coiled coil</keyword>